<dbReference type="EC" id="6.3.2.2" evidence="5"/>
<evidence type="ECO:0000313" key="6">
    <source>
        <dbReference type="EMBL" id="MSS78669.1"/>
    </source>
</evidence>
<sequence length="436" mass="51243">MNYYEKRDLIISYIKKGEKGKDEYKTGLEMEHFTIDKESLDSYDYFGDKGVGDTLKRLKDMGFSVESEEEGYILGLRHDDVAINLEPAGQFELAIDAKKSLKDLDESYKKIMKDIIPIYEQKGQYLLTLGYHPKTKVRDLNIIPKDRYRYMQEYFLKYGGKTSINMMRGSASVQTAIDFSDEEDFKKKFFVANALSSFMYTLYDNSYIFEGKAYKYRNLRQQIWEYCDPQRTGVYDFAFDDDLSYGKYADKILNTDIIFINKDGEDIYKGATKFSEILDEDSSDKMIFHALSIVFPDVRTKRYIEIRMPDAVPYPYNLSFAALMKGLFYNEENLNKLREEFSNMTYTKCEKLKKDTKYKGFFAKYDGKKVYEWLDYLIALASNGLSDDEKSYLDCIKNLVDEKESLRDKFKKIYDEDPKKAVERFSVNYRLGDIDA</sequence>
<name>A0A6N7VY88_9FIRM</name>
<dbReference type="PIRSF" id="PIRSF017901">
    <property type="entry name" value="GCL"/>
    <property type="match status" value="1"/>
</dbReference>
<proteinExistence type="inferred from homology"/>
<keyword evidence="7" id="KW-1185">Reference proteome</keyword>
<organism evidence="6 7">
    <name type="scientific">Anaerococcus porci</name>
    <dbReference type="NCBI Taxonomy" id="2652269"/>
    <lineage>
        <taxon>Bacteria</taxon>
        <taxon>Bacillati</taxon>
        <taxon>Bacillota</taxon>
        <taxon>Tissierellia</taxon>
        <taxon>Tissierellales</taxon>
        <taxon>Peptoniphilaceae</taxon>
        <taxon>Anaerococcus</taxon>
    </lineage>
</organism>
<dbReference type="InterPro" id="IPR014746">
    <property type="entry name" value="Gln_synth/guanido_kin_cat_dom"/>
</dbReference>
<dbReference type="GO" id="GO:0006750">
    <property type="term" value="P:glutathione biosynthetic process"/>
    <property type="evidence" value="ECO:0007669"/>
    <property type="project" value="UniProtKB-UniRule"/>
</dbReference>
<accession>A0A6N7VY88</accession>
<dbReference type="AlphaFoldDB" id="A0A6N7VY88"/>
<evidence type="ECO:0000256" key="4">
    <source>
        <dbReference type="ARBA" id="ARBA00048819"/>
    </source>
</evidence>
<comment type="function">
    <text evidence="5">Catalyzes the synthesis of gamma-glutamylcysteine (gamma-GC).</text>
</comment>
<keyword evidence="3 5" id="KW-0067">ATP-binding</keyword>
<evidence type="ECO:0000313" key="7">
    <source>
        <dbReference type="Proteomes" id="UP000441925"/>
    </source>
</evidence>
<dbReference type="Gene3D" id="3.30.590.20">
    <property type="match status" value="1"/>
</dbReference>
<evidence type="ECO:0000256" key="3">
    <source>
        <dbReference type="ARBA" id="ARBA00022840"/>
    </source>
</evidence>
<comment type="caution">
    <text evidence="6">The sequence shown here is derived from an EMBL/GenBank/DDBJ whole genome shotgun (WGS) entry which is preliminary data.</text>
</comment>
<keyword evidence="1 5" id="KW-0436">Ligase</keyword>
<evidence type="ECO:0000256" key="1">
    <source>
        <dbReference type="ARBA" id="ARBA00022598"/>
    </source>
</evidence>
<dbReference type="SUPFAM" id="SSF55931">
    <property type="entry name" value="Glutamine synthetase/guanido kinase"/>
    <property type="match status" value="1"/>
</dbReference>
<dbReference type="GO" id="GO:0004357">
    <property type="term" value="F:glutamate-cysteine ligase activity"/>
    <property type="evidence" value="ECO:0007669"/>
    <property type="project" value="UniProtKB-UniRule"/>
</dbReference>
<dbReference type="Pfam" id="PF04107">
    <property type="entry name" value="GCS2"/>
    <property type="match status" value="1"/>
</dbReference>
<evidence type="ECO:0000256" key="5">
    <source>
        <dbReference type="PIRNR" id="PIRNR017901"/>
    </source>
</evidence>
<dbReference type="Proteomes" id="UP000441925">
    <property type="component" value="Unassembled WGS sequence"/>
</dbReference>
<comment type="catalytic activity">
    <reaction evidence="4 5">
        <text>L-cysteine + L-glutamate + ATP = gamma-L-glutamyl-L-cysteine + ADP + phosphate + H(+)</text>
        <dbReference type="Rhea" id="RHEA:13285"/>
        <dbReference type="ChEBI" id="CHEBI:15378"/>
        <dbReference type="ChEBI" id="CHEBI:29985"/>
        <dbReference type="ChEBI" id="CHEBI:30616"/>
        <dbReference type="ChEBI" id="CHEBI:35235"/>
        <dbReference type="ChEBI" id="CHEBI:43474"/>
        <dbReference type="ChEBI" id="CHEBI:58173"/>
        <dbReference type="ChEBI" id="CHEBI:456216"/>
        <dbReference type="EC" id="6.3.2.2"/>
    </reaction>
</comment>
<keyword evidence="2 5" id="KW-0547">Nucleotide-binding</keyword>
<dbReference type="PANTHER" id="PTHR34378:SF1">
    <property type="entry name" value="GLUTAMATE--CYSTEINE LIGASE, CHLOROPLASTIC"/>
    <property type="match status" value="1"/>
</dbReference>
<dbReference type="EMBL" id="VULQ01000017">
    <property type="protein sequence ID" value="MSS78669.1"/>
    <property type="molecule type" value="Genomic_DNA"/>
</dbReference>
<dbReference type="GO" id="GO:0005524">
    <property type="term" value="F:ATP binding"/>
    <property type="evidence" value="ECO:0007669"/>
    <property type="project" value="UniProtKB-UniRule"/>
</dbReference>
<dbReference type="PANTHER" id="PTHR34378">
    <property type="entry name" value="GLUTAMATE--CYSTEINE LIGASE, CHLOROPLASTIC"/>
    <property type="match status" value="1"/>
</dbReference>
<dbReference type="InterPro" id="IPR006336">
    <property type="entry name" value="GCS2"/>
</dbReference>
<dbReference type="RefSeq" id="WP_154541958.1">
    <property type="nucleotide sequence ID" value="NZ_VULQ01000017.1"/>
</dbReference>
<dbReference type="InterPro" id="IPR035434">
    <property type="entry name" value="GCL_bact_plant"/>
</dbReference>
<evidence type="ECO:0000256" key="2">
    <source>
        <dbReference type="ARBA" id="ARBA00022741"/>
    </source>
</evidence>
<comment type="similarity">
    <text evidence="5">Belongs to the glutamate--cysteine ligase type 2 family. EgtA subfamily.</text>
</comment>
<reference evidence="6 7" key="1">
    <citation type="submission" date="2019-08" db="EMBL/GenBank/DDBJ databases">
        <title>In-depth cultivation of the pig gut microbiome towards novel bacterial diversity and tailored functional studies.</title>
        <authorList>
            <person name="Wylensek D."/>
            <person name="Hitch T.C.A."/>
            <person name="Clavel T."/>
        </authorList>
    </citation>
    <scope>NUCLEOTIDE SEQUENCE [LARGE SCALE GENOMIC DNA]</scope>
    <source>
        <strain evidence="6 7">WCA-380-WT-2B</strain>
    </source>
</reference>
<protein>
    <recommendedName>
        <fullName evidence="5">Glutamate--cysteine ligase</fullName>
        <ecNumber evidence="5">6.3.2.2</ecNumber>
    </recommendedName>
</protein>
<gene>
    <name evidence="6" type="ORF">FYJ26_09790</name>
</gene>